<evidence type="ECO:0000259" key="7">
    <source>
        <dbReference type="Pfam" id="PF14226"/>
    </source>
</evidence>
<dbReference type="SUPFAM" id="SSF51197">
    <property type="entry name" value="Clavaminate synthase-like"/>
    <property type="match status" value="1"/>
</dbReference>
<gene>
    <name evidence="8" type="ORF">CTI12_AA107200</name>
</gene>
<evidence type="ECO:0000256" key="1">
    <source>
        <dbReference type="ARBA" id="ARBA00001961"/>
    </source>
</evidence>
<dbReference type="InterPro" id="IPR026992">
    <property type="entry name" value="DIOX_N"/>
</dbReference>
<dbReference type="PANTHER" id="PTHR10209">
    <property type="entry name" value="OXIDOREDUCTASE, 2OG-FE II OXYGENASE FAMILY PROTEIN"/>
    <property type="match status" value="1"/>
</dbReference>
<keyword evidence="5" id="KW-0408">Iron</keyword>
<dbReference type="Gene3D" id="2.60.120.330">
    <property type="entry name" value="B-lactam Antibiotic, Isopenicillin N Synthase, Chain"/>
    <property type="match status" value="1"/>
</dbReference>
<dbReference type="Proteomes" id="UP000245207">
    <property type="component" value="Unassembled WGS sequence"/>
</dbReference>
<keyword evidence="3 8" id="KW-0223">Dioxygenase</keyword>
<comment type="caution">
    <text evidence="8">The sequence shown here is derived from an EMBL/GenBank/DDBJ whole genome shotgun (WGS) entry which is preliminary data.</text>
</comment>
<accession>A0A2U1PVN1</accession>
<keyword evidence="2" id="KW-0479">Metal-binding</keyword>
<reference evidence="8 9" key="1">
    <citation type="journal article" date="2018" name="Mol. Plant">
        <title>The genome of Artemisia annua provides insight into the evolution of Asteraceae family and artemisinin biosynthesis.</title>
        <authorList>
            <person name="Shen Q."/>
            <person name="Zhang L."/>
            <person name="Liao Z."/>
            <person name="Wang S."/>
            <person name="Yan T."/>
            <person name="Shi P."/>
            <person name="Liu M."/>
            <person name="Fu X."/>
            <person name="Pan Q."/>
            <person name="Wang Y."/>
            <person name="Lv Z."/>
            <person name="Lu X."/>
            <person name="Zhang F."/>
            <person name="Jiang W."/>
            <person name="Ma Y."/>
            <person name="Chen M."/>
            <person name="Hao X."/>
            <person name="Li L."/>
            <person name="Tang Y."/>
            <person name="Lv G."/>
            <person name="Zhou Y."/>
            <person name="Sun X."/>
            <person name="Brodelius P.E."/>
            <person name="Rose J.K.C."/>
            <person name="Tang K."/>
        </authorList>
    </citation>
    <scope>NUCLEOTIDE SEQUENCE [LARGE SCALE GENOMIC DNA]</scope>
    <source>
        <strain evidence="9">cv. Huhao1</strain>
        <tissue evidence="8">Leaf</tissue>
    </source>
</reference>
<organism evidence="8 9">
    <name type="scientific">Artemisia annua</name>
    <name type="common">Sweet wormwood</name>
    <dbReference type="NCBI Taxonomy" id="35608"/>
    <lineage>
        <taxon>Eukaryota</taxon>
        <taxon>Viridiplantae</taxon>
        <taxon>Streptophyta</taxon>
        <taxon>Embryophyta</taxon>
        <taxon>Tracheophyta</taxon>
        <taxon>Spermatophyta</taxon>
        <taxon>Magnoliopsida</taxon>
        <taxon>eudicotyledons</taxon>
        <taxon>Gunneridae</taxon>
        <taxon>Pentapetalae</taxon>
        <taxon>asterids</taxon>
        <taxon>campanulids</taxon>
        <taxon>Asterales</taxon>
        <taxon>Asteraceae</taxon>
        <taxon>Asteroideae</taxon>
        <taxon>Anthemideae</taxon>
        <taxon>Artemisiinae</taxon>
        <taxon>Artemisia</taxon>
    </lineage>
</organism>
<keyword evidence="9" id="KW-1185">Reference proteome</keyword>
<dbReference type="GO" id="GO:0046872">
    <property type="term" value="F:metal ion binding"/>
    <property type="evidence" value="ECO:0007669"/>
    <property type="project" value="UniProtKB-KW"/>
</dbReference>
<name>A0A2U1PVN1_ARTAN</name>
<protein>
    <submittedName>
        <fullName evidence="8">Oxoglutarate/iron-dependent dioxygenase</fullName>
    </submittedName>
</protein>
<proteinExistence type="predicted"/>
<dbReference type="AlphaFoldDB" id="A0A2U1PVN1"/>
<feature type="chain" id="PRO_5015675638" evidence="6">
    <location>
        <begin position="19"/>
        <end position="147"/>
    </location>
</feature>
<dbReference type="GO" id="GO:0051213">
    <property type="term" value="F:dioxygenase activity"/>
    <property type="evidence" value="ECO:0007669"/>
    <property type="project" value="UniProtKB-KW"/>
</dbReference>
<dbReference type="STRING" id="35608.A0A2U1PVN1"/>
<evidence type="ECO:0000313" key="8">
    <source>
        <dbReference type="EMBL" id="PWA89818.1"/>
    </source>
</evidence>
<evidence type="ECO:0000256" key="3">
    <source>
        <dbReference type="ARBA" id="ARBA00022964"/>
    </source>
</evidence>
<evidence type="ECO:0000256" key="5">
    <source>
        <dbReference type="ARBA" id="ARBA00023004"/>
    </source>
</evidence>
<sequence length="147" mass="16911">MISNHLILLIFVVNKGHGVKGLSELGPETVSYQYIQPPHERLDMGNEESNKDSILVIDMSNWEWDDPKVAQAIICDTTRKWWFFLIVNHRVPIHVLEDVKDAALKFFALLVEEKQKYSKEKSVTNSVCFGIQALLLKPRKFSCGRIL</sequence>
<comment type="cofactor">
    <cofactor evidence="1">
        <name>L-ascorbate</name>
        <dbReference type="ChEBI" id="CHEBI:38290"/>
    </cofactor>
</comment>
<evidence type="ECO:0000313" key="9">
    <source>
        <dbReference type="Proteomes" id="UP000245207"/>
    </source>
</evidence>
<evidence type="ECO:0000256" key="4">
    <source>
        <dbReference type="ARBA" id="ARBA00023002"/>
    </source>
</evidence>
<dbReference type="EMBL" id="PKPP01000683">
    <property type="protein sequence ID" value="PWA89818.1"/>
    <property type="molecule type" value="Genomic_DNA"/>
</dbReference>
<feature type="domain" description="Non-haem dioxygenase N-terminal" evidence="7">
    <location>
        <begin position="56"/>
        <end position="123"/>
    </location>
</feature>
<keyword evidence="6" id="KW-0732">Signal</keyword>
<dbReference type="Pfam" id="PF14226">
    <property type="entry name" value="DIOX_N"/>
    <property type="match status" value="1"/>
</dbReference>
<feature type="signal peptide" evidence="6">
    <location>
        <begin position="1"/>
        <end position="18"/>
    </location>
</feature>
<evidence type="ECO:0000256" key="6">
    <source>
        <dbReference type="SAM" id="SignalP"/>
    </source>
</evidence>
<dbReference type="InterPro" id="IPR027443">
    <property type="entry name" value="IPNS-like_sf"/>
</dbReference>
<evidence type="ECO:0000256" key="2">
    <source>
        <dbReference type="ARBA" id="ARBA00022723"/>
    </source>
</evidence>
<keyword evidence="4" id="KW-0560">Oxidoreductase</keyword>
<dbReference type="OrthoDB" id="288590at2759"/>
<dbReference type="PANTHER" id="PTHR10209:SF243">
    <property type="entry name" value="FERULOYL COA ORTHO-HYDROXYLASE 1-RELATED"/>
    <property type="match status" value="1"/>
</dbReference>